<evidence type="ECO:0000259" key="1">
    <source>
        <dbReference type="Pfam" id="PF00501"/>
    </source>
</evidence>
<dbReference type="PANTHER" id="PTHR43845:SF1">
    <property type="entry name" value="BLR5969 PROTEIN"/>
    <property type="match status" value="1"/>
</dbReference>
<name>A0A3B0VUX6_9ZZZZ</name>
<sequence length="405" mass="43295">MTNLDIKLRNSVKAAYENAPAMKARFEAAGITPDDIQGLADLPKIPVLSKDDIVAMQQENPPFGGMLGVSPDKITHIFFSPGPIYEPAPEADDSAWDVTVDALKTTGFKPGDVVLNSFTYHLVPAGFLFDNALTRLGCTVVPGGTGSADLQLKMMQDLQVTGYSGTPSFLMSLIKKAEAAGLDFKRDLQLKTAIFSAEPLPPTLRQTFVEEYGLAVGNAYATADFGLLALNTGEGMAMSILAEPIVEVVDMDTGRPVGPGETGEVVATNFSRAYPLIRIGTGDMGMNVDPNPGQSQQTERSLILVGRSGEAAKVRGMFVHPNQLRFATGQIPGVTKVQGVVSRPELKDYFVLRVEAEGVDETAVADLIKTAVQGLCRVRVDEVEFIALGSLADDTPGMVDARDWT</sequence>
<dbReference type="SUPFAM" id="SSF56801">
    <property type="entry name" value="Acetyl-CoA synthetase-like"/>
    <property type="match status" value="1"/>
</dbReference>
<dbReference type="EMBL" id="UOEU01000978">
    <property type="protein sequence ID" value="VAW42882.1"/>
    <property type="molecule type" value="Genomic_DNA"/>
</dbReference>
<dbReference type="InterPro" id="IPR000873">
    <property type="entry name" value="AMP-dep_synth/lig_dom"/>
</dbReference>
<protein>
    <submittedName>
        <fullName evidence="2">Phenylacetate-coenzyme A ligase</fullName>
        <ecNumber evidence="2">6.2.1.30</ecNumber>
    </submittedName>
</protein>
<dbReference type="Gene3D" id="3.30.300.30">
    <property type="match status" value="1"/>
</dbReference>
<dbReference type="GO" id="GO:0047475">
    <property type="term" value="F:phenylacetate-CoA ligase activity"/>
    <property type="evidence" value="ECO:0007669"/>
    <property type="project" value="UniProtKB-EC"/>
</dbReference>
<dbReference type="EC" id="6.2.1.30" evidence="2"/>
<reference evidence="2" key="1">
    <citation type="submission" date="2018-06" db="EMBL/GenBank/DDBJ databases">
        <authorList>
            <person name="Zhirakovskaya E."/>
        </authorList>
    </citation>
    <scope>NUCLEOTIDE SEQUENCE</scope>
</reference>
<dbReference type="InterPro" id="IPR042099">
    <property type="entry name" value="ANL_N_sf"/>
</dbReference>
<gene>
    <name evidence="2" type="ORF">MNBD_CHLOROFLEXI01-5358</name>
</gene>
<feature type="domain" description="AMP-dependent synthetase/ligase" evidence="1">
    <location>
        <begin position="106"/>
        <end position="266"/>
    </location>
</feature>
<dbReference type="PANTHER" id="PTHR43845">
    <property type="entry name" value="BLR5969 PROTEIN"/>
    <property type="match status" value="1"/>
</dbReference>
<proteinExistence type="predicted"/>
<dbReference type="Pfam" id="PF00501">
    <property type="entry name" value="AMP-binding"/>
    <property type="match status" value="1"/>
</dbReference>
<evidence type="ECO:0000313" key="2">
    <source>
        <dbReference type="EMBL" id="VAW42882.1"/>
    </source>
</evidence>
<keyword evidence="2" id="KW-0436">Ligase</keyword>
<dbReference type="InterPro" id="IPR045851">
    <property type="entry name" value="AMP-bd_C_sf"/>
</dbReference>
<dbReference type="Gene3D" id="3.40.50.12780">
    <property type="entry name" value="N-terminal domain of ligase-like"/>
    <property type="match status" value="1"/>
</dbReference>
<dbReference type="AlphaFoldDB" id="A0A3B0VUX6"/>
<organism evidence="2">
    <name type="scientific">hydrothermal vent metagenome</name>
    <dbReference type="NCBI Taxonomy" id="652676"/>
    <lineage>
        <taxon>unclassified sequences</taxon>
        <taxon>metagenomes</taxon>
        <taxon>ecological metagenomes</taxon>
    </lineage>
</organism>
<accession>A0A3B0VUX6</accession>